<dbReference type="EMBL" id="JBHUOR010000023">
    <property type="protein sequence ID" value="MFD2867777.1"/>
    <property type="molecule type" value="Genomic_DNA"/>
</dbReference>
<keyword evidence="1 2" id="KW-0732">Signal</keyword>
<proteinExistence type="predicted"/>
<dbReference type="Pfam" id="PF01841">
    <property type="entry name" value="Transglut_core"/>
    <property type="match status" value="1"/>
</dbReference>
<evidence type="ECO:0000313" key="4">
    <source>
        <dbReference type="EMBL" id="MFD2867777.1"/>
    </source>
</evidence>
<dbReference type="Pfam" id="PF13205">
    <property type="entry name" value="Big_5"/>
    <property type="match status" value="1"/>
</dbReference>
<gene>
    <name evidence="4" type="ORF">ACFSY7_04550</name>
</gene>
<dbReference type="Proteomes" id="UP001597568">
    <property type="component" value="Unassembled WGS sequence"/>
</dbReference>
<sequence>MKKYKQLMAVAAIALAATTVYSADVSATQTPTMIAPAEANVAGFKEPVVTGKLVTSKKASAKNTVTVETVQDLQEHITKELLAFNSNFTVNVNENLTMDELKKLIDDAYQSNGYTRGTVDEIEFSLLNKNGQAVIEVNATYRHTKAQEAMVTKKIEAISTDIIKANMSDIEKLKAIYDYVALQSTYTEDTTNSPYSPYTLLTEKAGVCQAYALLAYRLLEKAGFENYFITGEANGIPHAWNLIKLDGAWYHYDTTWADPVFSESGGVYDDYVTYNYFLVSEQTILKDHSIDSGFPAAADADYVKGLTALNSAVLNYTIGGQTSTLINIPTYHDGAWYYTNAEYGLSMLKNGVTTNLTSGERAFSTVYANEQIFFLNNSLQVSAYHLATKTVEQKTTELATRLRIEDNQLVAYNGAKIVYTEPLPTASDNVISQVTTLIENVFVPNFEQQTTALLANFNALTAEQQALLPVEQQAAIASVQQKLMALQTFNQSLEAKDAWATKKTTDARKPWTVTLSKELENIAANKTAIQVHDMFGEKLEVTAEINGKKLMITPAGDYKPGVPYTLLINKSLKSTDGKTLKKDLYMTFTFEQ</sequence>
<accession>A0ABW5XXM5</accession>
<reference evidence="5" key="1">
    <citation type="journal article" date="2019" name="Int. J. Syst. Evol. Microbiol.">
        <title>The Global Catalogue of Microorganisms (GCM) 10K type strain sequencing project: providing services to taxonomists for standard genome sequencing and annotation.</title>
        <authorList>
            <consortium name="The Broad Institute Genomics Platform"/>
            <consortium name="The Broad Institute Genome Sequencing Center for Infectious Disease"/>
            <person name="Wu L."/>
            <person name="Ma J."/>
        </authorList>
    </citation>
    <scope>NUCLEOTIDE SEQUENCE [LARGE SCALE GENOMIC DNA]</scope>
    <source>
        <strain evidence="5">KCTC 33522</strain>
    </source>
</reference>
<feature type="domain" description="Transglutaminase-like" evidence="3">
    <location>
        <begin position="200"/>
        <end position="256"/>
    </location>
</feature>
<dbReference type="Gene3D" id="3.10.620.30">
    <property type="match status" value="1"/>
</dbReference>
<organism evidence="4 5">
    <name type="scientific">Kurthia populi</name>
    <dbReference type="NCBI Taxonomy" id="1562132"/>
    <lineage>
        <taxon>Bacteria</taxon>
        <taxon>Bacillati</taxon>
        <taxon>Bacillota</taxon>
        <taxon>Bacilli</taxon>
        <taxon>Bacillales</taxon>
        <taxon>Caryophanaceae</taxon>
        <taxon>Kurthia</taxon>
    </lineage>
</organism>
<dbReference type="PANTHER" id="PTHR46333:SF2">
    <property type="entry name" value="CYTOKINESIS PROTEIN 3"/>
    <property type="match status" value="1"/>
</dbReference>
<dbReference type="InterPro" id="IPR032812">
    <property type="entry name" value="SbsA_Ig"/>
</dbReference>
<dbReference type="PANTHER" id="PTHR46333">
    <property type="entry name" value="CYTOKINESIS PROTEIN 3"/>
    <property type="match status" value="1"/>
</dbReference>
<dbReference type="InterPro" id="IPR002931">
    <property type="entry name" value="Transglutaminase-like"/>
</dbReference>
<feature type="signal peptide" evidence="2">
    <location>
        <begin position="1"/>
        <end position="22"/>
    </location>
</feature>
<evidence type="ECO:0000256" key="2">
    <source>
        <dbReference type="SAM" id="SignalP"/>
    </source>
</evidence>
<dbReference type="SMART" id="SM00460">
    <property type="entry name" value="TGc"/>
    <property type="match status" value="1"/>
</dbReference>
<dbReference type="SUPFAM" id="SSF54001">
    <property type="entry name" value="Cysteine proteinases"/>
    <property type="match status" value="1"/>
</dbReference>
<dbReference type="InterPro" id="IPR052557">
    <property type="entry name" value="CAP/Cytokinesis_protein"/>
</dbReference>
<dbReference type="RefSeq" id="WP_380147005.1">
    <property type="nucleotide sequence ID" value="NZ_JBHUOR010000023.1"/>
</dbReference>
<comment type="caution">
    <text evidence="4">The sequence shown here is derived from an EMBL/GenBank/DDBJ whole genome shotgun (WGS) entry which is preliminary data.</text>
</comment>
<evidence type="ECO:0000256" key="1">
    <source>
        <dbReference type="ARBA" id="ARBA00022729"/>
    </source>
</evidence>
<evidence type="ECO:0000313" key="5">
    <source>
        <dbReference type="Proteomes" id="UP001597568"/>
    </source>
</evidence>
<dbReference type="InterPro" id="IPR038765">
    <property type="entry name" value="Papain-like_cys_pep_sf"/>
</dbReference>
<evidence type="ECO:0000259" key="3">
    <source>
        <dbReference type="SMART" id="SM00460"/>
    </source>
</evidence>
<name>A0ABW5XXM5_9BACL</name>
<keyword evidence="5" id="KW-1185">Reference proteome</keyword>
<feature type="chain" id="PRO_5045616065" evidence="2">
    <location>
        <begin position="23"/>
        <end position="592"/>
    </location>
</feature>
<protein>
    <submittedName>
        <fullName evidence="4">Transglutaminase domain-containing protein</fullName>
    </submittedName>
</protein>